<name>A0A699SFQ0_TANCI</name>
<feature type="non-terminal residue" evidence="1">
    <location>
        <position position="1"/>
    </location>
</feature>
<sequence length="81" mass="8878">SSEAKNKDEKLIEDIGLKTNEEPIDQGDQAFLEELARLKRQETEADGVAKTLRKTFAQGTKDLLIQPGAARASSTNYVNTA</sequence>
<organism evidence="1">
    <name type="scientific">Tanacetum cinerariifolium</name>
    <name type="common">Dalmatian daisy</name>
    <name type="synonym">Chrysanthemum cinerariifolium</name>
    <dbReference type="NCBI Taxonomy" id="118510"/>
    <lineage>
        <taxon>Eukaryota</taxon>
        <taxon>Viridiplantae</taxon>
        <taxon>Streptophyta</taxon>
        <taxon>Embryophyta</taxon>
        <taxon>Tracheophyta</taxon>
        <taxon>Spermatophyta</taxon>
        <taxon>Magnoliopsida</taxon>
        <taxon>eudicotyledons</taxon>
        <taxon>Gunneridae</taxon>
        <taxon>Pentapetalae</taxon>
        <taxon>asterids</taxon>
        <taxon>campanulids</taxon>
        <taxon>Asterales</taxon>
        <taxon>Asteraceae</taxon>
        <taxon>Asteroideae</taxon>
        <taxon>Anthemideae</taxon>
        <taxon>Anthemidinae</taxon>
        <taxon>Tanacetum</taxon>
    </lineage>
</organism>
<dbReference type="AlphaFoldDB" id="A0A699SFQ0"/>
<evidence type="ECO:0000313" key="1">
    <source>
        <dbReference type="EMBL" id="GFC96516.1"/>
    </source>
</evidence>
<gene>
    <name evidence="1" type="ORF">Tci_868486</name>
</gene>
<reference evidence="1" key="1">
    <citation type="journal article" date="2019" name="Sci. Rep.">
        <title>Draft genome of Tanacetum cinerariifolium, the natural source of mosquito coil.</title>
        <authorList>
            <person name="Yamashiro T."/>
            <person name="Shiraishi A."/>
            <person name="Satake H."/>
            <person name="Nakayama K."/>
        </authorList>
    </citation>
    <scope>NUCLEOTIDE SEQUENCE</scope>
</reference>
<proteinExistence type="predicted"/>
<dbReference type="EMBL" id="BKCJ011160665">
    <property type="protein sequence ID" value="GFC96516.1"/>
    <property type="molecule type" value="Genomic_DNA"/>
</dbReference>
<comment type="caution">
    <text evidence="1">The sequence shown here is derived from an EMBL/GenBank/DDBJ whole genome shotgun (WGS) entry which is preliminary data.</text>
</comment>
<feature type="non-terminal residue" evidence="1">
    <location>
        <position position="81"/>
    </location>
</feature>
<accession>A0A699SFQ0</accession>
<protein>
    <submittedName>
        <fullName evidence="1">Uncharacterized protein</fullName>
    </submittedName>
</protein>